<reference evidence="1" key="1">
    <citation type="journal article" date="2021" name="Environ. Microbiol.">
        <title>Genomic characterization of three novel Desulfobacterota classes expand the metabolic and phylogenetic diversity of the phylum.</title>
        <authorList>
            <person name="Murphy C.L."/>
            <person name="Biggerstaff J."/>
            <person name="Eichhorn A."/>
            <person name="Ewing E."/>
            <person name="Shahan R."/>
            <person name="Soriano D."/>
            <person name="Stewart S."/>
            <person name="VanMol K."/>
            <person name="Walker R."/>
            <person name="Walters P."/>
            <person name="Elshahed M.S."/>
            <person name="Youssef N.H."/>
        </authorList>
    </citation>
    <scope>NUCLEOTIDE SEQUENCE</scope>
    <source>
        <strain evidence="1">Zod_Metabat.24</strain>
    </source>
</reference>
<dbReference type="Proteomes" id="UP000809273">
    <property type="component" value="Unassembled WGS sequence"/>
</dbReference>
<dbReference type="Gene3D" id="1.10.10.1150">
    <property type="entry name" value="Coenzyme PQQ synthesis protein D (PqqD)"/>
    <property type="match status" value="1"/>
</dbReference>
<accession>A0A9D8KEC3</accession>
<protein>
    <submittedName>
        <fullName evidence="1">PqqD family protein</fullName>
    </submittedName>
</protein>
<dbReference type="EMBL" id="JAFGIX010000040">
    <property type="protein sequence ID" value="MBN1573174.1"/>
    <property type="molecule type" value="Genomic_DNA"/>
</dbReference>
<name>A0A9D8KEC3_9DELT</name>
<reference evidence="1" key="2">
    <citation type="submission" date="2021-01" db="EMBL/GenBank/DDBJ databases">
        <authorList>
            <person name="Hahn C.R."/>
            <person name="Youssef N.H."/>
            <person name="Elshahed M."/>
        </authorList>
    </citation>
    <scope>NUCLEOTIDE SEQUENCE</scope>
    <source>
        <strain evidence="1">Zod_Metabat.24</strain>
    </source>
</reference>
<dbReference type="InterPro" id="IPR008792">
    <property type="entry name" value="PQQD"/>
</dbReference>
<proteinExistence type="predicted"/>
<dbReference type="Pfam" id="PF05402">
    <property type="entry name" value="PqqD"/>
    <property type="match status" value="1"/>
</dbReference>
<dbReference type="InterPro" id="IPR041881">
    <property type="entry name" value="PqqD_sf"/>
</dbReference>
<evidence type="ECO:0000313" key="2">
    <source>
        <dbReference type="Proteomes" id="UP000809273"/>
    </source>
</evidence>
<evidence type="ECO:0000313" key="1">
    <source>
        <dbReference type="EMBL" id="MBN1573174.1"/>
    </source>
</evidence>
<gene>
    <name evidence="1" type="ORF">JW984_08265</name>
</gene>
<organism evidence="1 2">
    <name type="scientific">Candidatus Zymogenus saltonus</name>
    <dbReference type="NCBI Taxonomy" id="2844893"/>
    <lineage>
        <taxon>Bacteria</taxon>
        <taxon>Deltaproteobacteria</taxon>
        <taxon>Candidatus Zymogenia</taxon>
        <taxon>Candidatus Zymogeniales</taxon>
        <taxon>Candidatus Zymogenaceae</taxon>
        <taxon>Candidatus Zymogenus</taxon>
    </lineage>
</organism>
<sequence length="120" mass="13533">MPPILRQAIDIIRNRTAKKPREPKPPPLSGGTIFNRNPHILSVDFKGGESVLFDLERRTSILINETASAVYTATDGELDVDGISRIIGEMYGEEFEPVFKDVKRIYAEFFKKGVVINGRR</sequence>
<comment type="caution">
    <text evidence="1">The sequence shown here is derived from an EMBL/GenBank/DDBJ whole genome shotgun (WGS) entry which is preliminary data.</text>
</comment>
<dbReference type="AlphaFoldDB" id="A0A9D8KEC3"/>